<dbReference type="CDD" id="cd12148">
    <property type="entry name" value="fungal_TF_MHR"/>
    <property type="match status" value="1"/>
</dbReference>
<dbReference type="PANTHER" id="PTHR46910">
    <property type="entry name" value="TRANSCRIPTION FACTOR PDR1"/>
    <property type="match status" value="1"/>
</dbReference>
<dbReference type="AlphaFoldDB" id="A0A9P5DS19"/>
<dbReference type="SMART" id="SM00906">
    <property type="entry name" value="Fungal_trans"/>
    <property type="match status" value="1"/>
</dbReference>
<name>A0A9P5DS19_9HYPO</name>
<organism evidence="3 4">
    <name type="scientific">Fusarium beomiforme</name>
    <dbReference type="NCBI Taxonomy" id="44412"/>
    <lineage>
        <taxon>Eukaryota</taxon>
        <taxon>Fungi</taxon>
        <taxon>Dikarya</taxon>
        <taxon>Ascomycota</taxon>
        <taxon>Pezizomycotina</taxon>
        <taxon>Sordariomycetes</taxon>
        <taxon>Hypocreomycetidae</taxon>
        <taxon>Hypocreales</taxon>
        <taxon>Nectriaceae</taxon>
        <taxon>Fusarium</taxon>
        <taxon>Fusarium burgessii species complex</taxon>
    </lineage>
</organism>
<dbReference type="GO" id="GO:0003677">
    <property type="term" value="F:DNA binding"/>
    <property type="evidence" value="ECO:0007669"/>
    <property type="project" value="InterPro"/>
</dbReference>
<gene>
    <name evidence="3" type="ORF">FBEOM_12920</name>
</gene>
<keyword evidence="4" id="KW-1185">Reference proteome</keyword>
<dbReference type="InterPro" id="IPR007219">
    <property type="entry name" value="XnlR_reg_dom"/>
</dbReference>
<dbReference type="EMBL" id="PVQB02000876">
    <property type="protein sequence ID" value="KAF4333265.1"/>
    <property type="molecule type" value="Genomic_DNA"/>
</dbReference>
<reference evidence="3" key="2">
    <citation type="submission" date="2020-02" db="EMBL/GenBank/DDBJ databases">
        <title>Identification and distribution of gene clusters putatively required for synthesis of sphingolipid metabolism inhibitors in phylogenetically diverse species of the filamentous fungus Fusarium.</title>
        <authorList>
            <person name="Kim H.-S."/>
            <person name="Busman M."/>
            <person name="Brown D.W."/>
            <person name="Divon H."/>
            <person name="Uhlig S."/>
            <person name="Proctor R.H."/>
        </authorList>
    </citation>
    <scope>NUCLEOTIDE SEQUENCE</scope>
    <source>
        <strain evidence="3">NRRL 25174</strain>
    </source>
</reference>
<sequence length="603" mass="67585">MNTHGDRRRRLAKGNLAEINVAASAPLRDANDIVQAHGATPPQPNPNAEARVDASTINISNSSTFHALDTTAACTEETVVGGTEDMRYFGPHSGVSLFSTAVRRESGQQPPESWSQWTHPSIEPVFKKRENRPLPSWTEAFSLASEFFRHEHQAFPCYNPPAFMSLLGQHYSRTCAVENPAWWAALNAVLAIAQRRRAEIAQSPEAEDTAWGYAANALDSCLDILMRSTQLLSVQAILTVAWFFTGTPNPQPSFMLIGCAVRLAHSIGLHSNSYDPLTNAVDMYMKKRVFWIAVCMDRDFCLRTGRPPSHDLQTFLVDAPTDSPDETEIVITAAGFNVNLFKAQSRLAIIQSSIHRELLPSKSSPAGITGHISSFMDELKEWSNEFAPSLLENLVQRHEHLGLTRLYLSYYNTVIITNRANSFNYWIPLNNLARSTLTPDIEVSIEHCLTASRSIIDLFQSVPETRRSFYWLNVPILLNAVLIICISILREPTPKTTETDLQSISSTLQLFKALDEPYGDTYLTQIRKMCHELYEKARQNNRPSEVQSRRPSQWVDFEGLVSACDSQGINSILELNLDTGDHAMPYSAPILWDIDLSLWPKLP</sequence>
<dbReference type="Pfam" id="PF04082">
    <property type="entry name" value="Fungal_trans"/>
    <property type="match status" value="1"/>
</dbReference>
<accession>A0A9P5DS19</accession>
<proteinExistence type="predicted"/>
<keyword evidence="1" id="KW-0539">Nucleus</keyword>
<dbReference type="PANTHER" id="PTHR46910:SF25">
    <property type="entry name" value="ABC-TRANSPORTER-REGULATING TRANSCRIPTION FACTOR"/>
    <property type="match status" value="1"/>
</dbReference>
<dbReference type="GO" id="GO:0006351">
    <property type="term" value="P:DNA-templated transcription"/>
    <property type="evidence" value="ECO:0007669"/>
    <property type="project" value="InterPro"/>
</dbReference>
<dbReference type="GO" id="GO:0008270">
    <property type="term" value="F:zinc ion binding"/>
    <property type="evidence" value="ECO:0007669"/>
    <property type="project" value="InterPro"/>
</dbReference>
<protein>
    <submittedName>
        <fullName evidence="3">Transcriptional activator Mut3p</fullName>
    </submittedName>
</protein>
<evidence type="ECO:0000313" key="3">
    <source>
        <dbReference type="EMBL" id="KAF4333265.1"/>
    </source>
</evidence>
<dbReference type="GO" id="GO:0003700">
    <property type="term" value="F:DNA-binding transcription factor activity"/>
    <property type="evidence" value="ECO:0007669"/>
    <property type="project" value="InterPro"/>
</dbReference>
<feature type="domain" description="Xylanolytic transcriptional activator regulatory" evidence="2">
    <location>
        <begin position="253"/>
        <end position="326"/>
    </location>
</feature>
<dbReference type="OrthoDB" id="2123952at2759"/>
<reference evidence="3" key="1">
    <citation type="journal article" date="2017" name="Mycologia">
        <title>Fusarium algeriense, sp. nov., a novel toxigenic crown rot pathogen of durum wheat from Algeria is nested in the Fusarium burgessii species complex.</title>
        <authorList>
            <person name="Laraba I."/>
            <person name="Keddad A."/>
            <person name="Boureghda H."/>
            <person name="Abdallah N."/>
            <person name="Vaughan M.M."/>
            <person name="Proctor R.H."/>
            <person name="Busman M."/>
            <person name="O'Donnell K."/>
        </authorList>
    </citation>
    <scope>NUCLEOTIDE SEQUENCE</scope>
    <source>
        <strain evidence="3">NRRL 25174</strain>
    </source>
</reference>
<dbReference type="InterPro" id="IPR050987">
    <property type="entry name" value="AtrR-like"/>
</dbReference>
<comment type="caution">
    <text evidence="3">The sequence shown here is derived from an EMBL/GenBank/DDBJ whole genome shotgun (WGS) entry which is preliminary data.</text>
</comment>
<evidence type="ECO:0000256" key="1">
    <source>
        <dbReference type="ARBA" id="ARBA00023242"/>
    </source>
</evidence>
<evidence type="ECO:0000259" key="2">
    <source>
        <dbReference type="SMART" id="SM00906"/>
    </source>
</evidence>
<dbReference type="Proteomes" id="UP000730481">
    <property type="component" value="Unassembled WGS sequence"/>
</dbReference>
<evidence type="ECO:0000313" key="4">
    <source>
        <dbReference type="Proteomes" id="UP000730481"/>
    </source>
</evidence>